<dbReference type="Pfam" id="PF00696">
    <property type="entry name" value="AA_kinase"/>
    <property type="match status" value="1"/>
</dbReference>
<evidence type="ECO:0000256" key="3">
    <source>
        <dbReference type="ARBA" id="ARBA00022650"/>
    </source>
</evidence>
<evidence type="ECO:0000256" key="1">
    <source>
        <dbReference type="ARBA" id="ARBA00022490"/>
    </source>
</evidence>
<keyword evidence="4 8" id="KW-0808">Transferase</keyword>
<gene>
    <name evidence="8" type="primary">proB</name>
    <name evidence="10" type="ORF">EV03_2000</name>
</gene>
<reference evidence="11" key="1">
    <citation type="journal article" date="2014" name="Sci. Data">
        <title>Genomes of diverse isolates of the marine cyanobacterium Prochlorococcus.</title>
        <authorList>
            <person name="Biller S."/>
            <person name="Berube P."/>
            <person name="Thompson J."/>
            <person name="Kelly L."/>
            <person name="Roggensack S."/>
            <person name="Awad L."/>
            <person name="Roache-Johnson K."/>
            <person name="Ding H."/>
            <person name="Giovannoni S.J."/>
            <person name="Moore L.R."/>
            <person name="Chisholm S.W."/>
        </authorList>
    </citation>
    <scope>NUCLEOTIDE SEQUENCE [LARGE SCALE GENOMIC DNA]</scope>
    <source>
        <strain evidence="11">PAC1</strain>
    </source>
</reference>
<feature type="domain" description="PUA" evidence="9">
    <location>
        <begin position="274"/>
        <end position="349"/>
    </location>
</feature>
<comment type="pathway">
    <text evidence="8">Amino-acid biosynthesis; L-proline biosynthesis; L-glutamate 5-semialdehyde from L-glutamate: step 1/2.</text>
</comment>
<dbReference type="Gene3D" id="2.30.130.10">
    <property type="entry name" value="PUA domain"/>
    <property type="match status" value="1"/>
</dbReference>
<keyword evidence="7 8" id="KW-0067">ATP-binding</keyword>
<dbReference type="EMBL" id="JNAX01000015">
    <property type="protein sequence ID" value="KGG19615.1"/>
    <property type="molecule type" value="Genomic_DNA"/>
</dbReference>
<keyword evidence="6 8" id="KW-0418">Kinase</keyword>
<dbReference type="InterPro" id="IPR001048">
    <property type="entry name" value="Asp/Glu/Uridylate_kinase"/>
</dbReference>
<evidence type="ECO:0000256" key="8">
    <source>
        <dbReference type="HAMAP-Rule" id="MF_00456"/>
    </source>
</evidence>
<dbReference type="GO" id="GO:0055129">
    <property type="term" value="P:L-proline biosynthetic process"/>
    <property type="evidence" value="ECO:0007669"/>
    <property type="project" value="UniProtKB-UniRule"/>
</dbReference>
<dbReference type="Proteomes" id="UP000030392">
    <property type="component" value="Unassembled WGS sequence"/>
</dbReference>
<dbReference type="InterPro" id="IPR005715">
    <property type="entry name" value="Glu_5kinase/COase_Synthase"/>
</dbReference>
<accession>A0A0A2C406</accession>
<evidence type="ECO:0000256" key="4">
    <source>
        <dbReference type="ARBA" id="ARBA00022679"/>
    </source>
</evidence>
<feature type="binding site" evidence="8">
    <location>
        <begin position="166"/>
        <end position="167"/>
    </location>
    <ligand>
        <name>ATP</name>
        <dbReference type="ChEBI" id="CHEBI:30616"/>
    </ligand>
</feature>
<comment type="caution">
    <text evidence="10">The sequence shown here is derived from an EMBL/GenBank/DDBJ whole genome shotgun (WGS) entry which is preliminary data.</text>
</comment>
<dbReference type="InterPro" id="IPR036393">
    <property type="entry name" value="AceGlu_kinase-like_sf"/>
</dbReference>
<evidence type="ECO:0000313" key="10">
    <source>
        <dbReference type="EMBL" id="KGG19615.1"/>
    </source>
</evidence>
<dbReference type="GO" id="GO:0005524">
    <property type="term" value="F:ATP binding"/>
    <property type="evidence" value="ECO:0007669"/>
    <property type="project" value="UniProtKB-KW"/>
</dbReference>
<evidence type="ECO:0000256" key="7">
    <source>
        <dbReference type="ARBA" id="ARBA00022840"/>
    </source>
</evidence>
<dbReference type="InterPro" id="IPR041739">
    <property type="entry name" value="G5K_ProB"/>
</dbReference>
<evidence type="ECO:0000259" key="9">
    <source>
        <dbReference type="SMART" id="SM00359"/>
    </source>
</evidence>
<comment type="similarity">
    <text evidence="8">Belongs to the glutamate 5-kinase family.</text>
</comment>
<feature type="binding site" evidence="8">
    <location>
        <begin position="208"/>
        <end position="214"/>
    </location>
    <ligand>
        <name>ATP</name>
        <dbReference type="ChEBI" id="CHEBI:30616"/>
    </ligand>
</feature>
<dbReference type="GO" id="GO:0004349">
    <property type="term" value="F:glutamate 5-kinase activity"/>
    <property type="evidence" value="ECO:0007669"/>
    <property type="project" value="UniProtKB-UniRule"/>
</dbReference>
<dbReference type="PIRSF" id="PIRSF000729">
    <property type="entry name" value="GK"/>
    <property type="match status" value="1"/>
</dbReference>
<dbReference type="SUPFAM" id="SSF88697">
    <property type="entry name" value="PUA domain-like"/>
    <property type="match status" value="1"/>
</dbReference>
<evidence type="ECO:0000256" key="6">
    <source>
        <dbReference type="ARBA" id="ARBA00022777"/>
    </source>
</evidence>
<dbReference type="InterPro" id="IPR015947">
    <property type="entry name" value="PUA-like_sf"/>
</dbReference>
<dbReference type="InterPro" id="IPR001057">
    <property type="entry name" value="Glu/AcGlu_kinase"/>
</dbReference>
<dbReference type="CDD" id="cd04242">
    <property type="entry name" value="AAK_G5K_ProB"/>
    <property type="match status" value="1"/>
</dbReference>
<dbReference type="FunFam" id="3.40.1160.10:FF:000018">
    <property type="entry name" value="Glutamate 5-kinase"/>
    <property type="match status" value="1"/>
</dbReference>
<name>A0A0A2C406_PROMR</name>
<feature type="binding site" evidence="8">
    <location>
        <position position="47"/>
    </location>
    <ligand>
        <name>substrate</name>
    </ligand>
</feature>
<organism evidence="10 11">
    <name type="scientific">Prochlorococcus marinus str. PAC1</name>
    <dbReference type="NCBI Taxonomy" id="59924"/>
    <lineage>
        <taxon>Bacteria</taxon>
        <taxon>Bacillati</taxon>
        <taxon>Cyanobacteriota</taxon>
        <taxon>Cyanophyceae</taxon>
        <taxon>Synechococcales</taxon>
        <taxon>Prochlorococcaceae</taxon>
        <taxon>Prochlorococcus</taxon>
    </lineage>
</organism>
<comment type="subcellular location">
    <subcellularLocation>
        <location evidence="8">Cytoplasm</location>
    </subcellularLocation>
</comment>
<feature type="binding site" evidence="8">
    <location>
        <position position="7"/>
    </location>
    <ligand>
        <name>ATP</name>
        <dbReference type="ChEBI" id="CHEBI:30616"/>
    </ligand>
</feature>
<dbReference type="RefSeq" id="WP_036907296.1">
    <property type="nucleotide sequence ID" value="NZ_CP138967.1"/>
</dbReference>
<dbReference type="PRINTS" id="PR00474">
    <property type="entry name" value="GLU5KINASE"/>
</dbReference>
<dbReference type="PANTHER" id="PTHR43654:SF3">
    <property type="entry name" value="GLUTAMATE 5-KINASE"/>
    <property type="match status" value="1"/>
</dbReference>
<evidence type="ECO:0000313" key="11">
    <source>
        <dbReference type="Proteomes" id="UP000030392"/>
    </source>
</evidence>
<keyword evidence="1 8" id="KW-0963">Cytoplasm</keyword>
<dbReference type="SUPFAM" id="SSF53633">
    <property type="entry name" value="Carbamate kinase-like"/>
    <property type="match status" value="1"/>
</dbReference>
<dbReference type="PANTHER" id="PTHR43654">
    <property type="entry name" value="GLUTAMATE 5-KINASE"/>
    <property type="match status" value="1"/>
</dbReference>
<dbReference type="NCBIfam" id="TIGR01027">
    <property type="entry name" value="proB"/>
    <property type="match status" value="1"/>
</dbReference>
<dbReference type="AlphaFoldDB" id="A0A0A2C406"/>
<dbReference type="InterPro" id="IPR036974">
    <property type="entry name" value="PUA_sf"/>
</dbReference>
<dbReference type="GO" id="GO:0003723">
    <property type="term" value="F:RNA binding"/>
    <property type="evidence" value="ECO:0007669"/>
    <property type="project" value="InterPro"/>
</dbReference>
<dbReference type="PROSITE" id="PS00902">
    <property type="entry name" value="GLUTAMATE_5_KINASE"/>
    <property type="match status" value="1"/>
</dbReference>
<comment type="catalytic activity">
    <reaction evidence="8">
        <text>L-glutamate + ATP = L-glutamyl 5-phosphate + ADP</text>
        <dbReference type="Rhea" id="RHEA:14877"/>
        <dbReference type="ChEBI" id="CHEBI:29985"/>
        <dbReference type="ChEBI" id="CHEBI:30616"/>
        <dbReference type="ChEBI" id="CHEBI:58274"/>
        <dbReference type="ChEBI" id="CHEBI:456216"/>
        <dbReference type="EC" id="2.7.2.11"/>
    </reaction>
</comment>
<evidence type="ECO:0000256" key="2">
    <source>
        <dbReference type="ARBA" id="ARBA00022605"/>
    </source>
</evidence>
<dbReference type="GO" id="GO:0005829">
    <property type="term" value="C:cytosol"/>
    <property type="evidence" value="ECO:0007669"/>
    <property type="project" value="TreeGrafter"/>
</dbReference>
<dbReference type="InterPro" id="IPR002478">
    <property type="entry name" value="PUA"/>
</dbReference>
<keyword evidence="5 8" id="KW-0547">Nucleotide-binding</keyword>
<dbReference type="SMART" id="SM00359">
    <property type="entry name" value="PUA"/>
    <property type="match status" value="1"/>
</dbReference>
<dbReference type="InterPro" id="IPR011529">
    <property type="entry name" value="Glu_5kinase"/>
</dbReference>
<dbReference type="Pfam" id="PF01472">
    <property type="entry name" value="PUA"/>
    <property type="match status" value="1"/>
</dbReference>
<dbReference type="Gene3D" id="3.40.1160.10">
    <property type="entry name" value="Acetylglutamate kinase-like"/>
    <property type="match status" value="1"/>
</dbReference>
<proteinExistence type="inferred from homology"/>
<keyword evidence="2 8" id="KW-0028">Amino-acid biosynthesis</keyword>
<dbReference type="UniPathway" id="UPA00098">
    <property type="reaction ID" value="UER00359"/>
</dbReference>
<feature type="binding site" evidence="8">
    <location>
        <position position="134"/>
    </location>
    <ligand>
        <name>substrate</name>
    </ligand>
</feature>
<dbReference type="PROSITE" id="PS50890">
    <property type="entry name" value="PUA"/>
    <property type="match status" value="1"/>
</dbReference>
<dbReference type="InterPro" id="IPR019797">
    <property type="entry name" value="Glutamate_5-kinase_CS"/>
</dbReference>
<dbReference type="HAMAP" id="MF_00456">
    <property type="entry name" value="ProB"/>
    <property type="match status" value="1"/>
</dbReference>
<dbReference type="CDD" id="cd21157">
    <property type="entry name" value="PUA_G5K"/>
    <property type="match status" value="1"/>
</dbReference>
<evidence type="ECO:0000256" key="5">
    <source>
        <dbReference type="ARBA" id="ARBA00022741"/>
    </source>
</evidence>
<protein>
    <recommendedName>
        <fullName evidence="8">Glutamate 5-kinase</fullName>
        <ecNumber evidence="8">2.7.2.11</ecNumber>
    </recommendedName>
    <alternativeName>
        <fullName evidence="8">Gamma-glutamyl kinase</fullName>
        <shortName evidence="8">GK</shortName>
    </alternativeName>
</protein>
<comment type="function">
    <text evidence="8">Catalyzes the transfer of a phosphate group to glutamate to form L-glutamate 5-phosphate.</text>
</comment>
<sequence length="360" mass="39038">MTTWVIKIGTSLLRGSHEYTTFDIINNYCSYISKAQRNGDKVILVSSGAVGLGCHKMCFKTRPNEIISLQASAAIGQLHLMALYEKAMSSFGYKVAQILLTRSELGSRNSYKSASQTLKRLIEWDVIPIVNENDIISDEELKYGDNDTLSALVATAISADQLILLTDIDHLYSSDPKTNNKAKPIKDISNSKELTKLEFANEQTSWGTGGIKTKLTAAKIATESGIKVHLADGRAPEILGDLLDGKRIGTIFHPHPNPVGNRKSWLAHAIKPVGEIQLDDGASEAIKNKGASLLLVGVKKVSGDFIANQPVKVINDEGEEIAKGISSMSSDAIKIGINSRPYKTGSPLVIHRDVLVLTSE</sequence>
<keyword evidence="3 8" id="KW-0641">Proline biosynthesis</keyword>
<feature type="binding site" evidence="8">
    <location>
        <position position="146"/>
    </location>
    <ligand>
        <name>substrate</name>
    </ligand>
</feature>
<dbReference type="EC" id="2.7.2.11" evidence="8"/>